<reference evidence="3" key="1">
    <citation type="submission" date="2023-06" db="EMBL/GenBank/DDBJ databases">
        <authorList>
            <person name="Zeman M."/>
            <person name="Kubasova T."/>
            <person name="Jahodarova E."/>
            <person name="Nykrynova M."/>
            <person name="Rychlik I."/>
        </authorList>
    </citation>
    <scope>NUCLEOTIDE SEQUENCE</scope>
    <source>
        <strain evidence="3">84_SSukc20</strain>
    </source>
</reference>
<evidence type="ECO:0000256" key="1">
    <source>
        <dbReference type="SAM" id="Phobius"/>
    </source>
</evidence>
<evidence type="ECO:0000313" key="4">
    <source>
        <dbReference type="Proteomes" id="UP001167871"/>
    </source>
</evidence>
<accession>A0ABT7X557</accession>
<dbReference type="Proteomes" id="UP001167871">
    <property type="component" value="Unassembled WGS sequence"/>
</dbReference>
<feature type="transmembrane region" description="Helical" evidence="1">
    <location>
        <begin position="47"/>
        <end position="67"/>
    </location>
</feature>
<evidence type="ECO:0000259" key="2">
    <source>
        <dbReference type="Pfam" id="PF07786"/>
    </source>
</evidence>
<keyword evidence="4" id="KW-1185">Reference proteome</keyword>
<sequence>MKQRLLSLDVLRGITVFGMIVVNNAGGEYSYDSLRHSVWNGLTPCDLVFPFFLFIMGISTYIALRKFQFQPSPAVIRKIIRRTFLIFLIGWGIYWFEFACEGDFFPFSHIRILGVLPRIALCYGIVSLLALYIRPKGLAWIAGILLLGYALLLHWGNGYAMDSTNILAIWDTNILGYEHLYHKSPVDPEGLTSTLSAIAHTIIGFLCGRLIMETQDLGQKIIKLFVTGFLLAAIGFLLVEWLPLNKRIWSPSYALATCGMAAMLQATLLYFIDAQGKKQWCRIFEAFGVNPLFLYVLSELTAVVLNVSECKPVIYNIIHNLISNPYVASAVYSLLFVSVMGAIGYPLYKKKIYIKI</sequence>
<feature type="transmembrane region" description="Helical" evidence="1">
    <location>
        <begin position="283"/>
        <end position="305"/>
    </location>
</feature>
<keyword evidence="1" id="KW-0472">Membrane</keyword>
<dbReference type="InterPro" id="IPR012429">
    <property type="entry name" value="HGSNAT_cat"/>
</dbReference>
<feature type="domain" description="Heparan-alpha-glucosaminide N-acetyltransferase catalytic" evidence="2">
    <location>
        <begin position="4"/>
        <end position="152"/>
    </location>
</feature>
<dbReference type="EMBL" id="JAUEII010000013">
    <property type="protein sequence ID" value="MDN0049225.1"/>
    <property type="molecule type" value="Genomic_DNA"/>
</dbReference>
<organism evidence="3 4">
    <name type="scientific">Bacteroides gallinaceum</name>
    <dbReference type="NCBI Taxonomy" id="1462571"/>
    <lineage>
        <taxon>Bacteria</taxon>
        <taxon>Pseudomonadati</taxon>
        <taxon>Bacteroidota</taxon>
        <taxon>Bacteroidia</taxon>
        <taxon>Bacteroidales</taxon>
        <taxon>Bacteroidaceae</taxon>
        <taxon>Bacteroides</taxon>
    </lineage>
</organism>
<feature type="transmembrane region" description="Helical" evidence="1">
    <location>
        <begin position="190"/>
        <end position="212"/>
    </location>
</feature>
<feature type="transmembrane region" description="Helical" evidence="1">
    <location>
        <begin position="108"/>
        <end position="131"/>
    </location>
</feature>
<dbReference type="Pfam" id="PF07786">
    <property type="entry name" value="HGSNAT_cat"/>
    <property type="match status" value="1"/>
</dbReference>
<gene>
    <name evidence="3" type="ORF">QVO10_07475</name>
</gene>
<feature type="transmembrane region" description="Helical" evidence="1">
    <location>
        <begin position="325"/>
        <end position="348"/>
    </location>
</feature>
<feature type="transmembrane region" description="Helical" evidence="1">
    <location>
        <begin position="138"/>
        <end position="156"/>
    </location>
</feature>
<feature type="transmembrane region" description="Helical" evidence="1">
    <location>
        <begin position="248"/>
        <end position="271"/>
    </location>
</feature>
<comment type="caution">
    <text evidence="3">The sequence shown here is derived from an EMBL/GenBank/DDBJ whole genome shotgun (WGS) entry which is preliminary data.</text>
</comment>
<dbReference type="RefSeq" id="WP_177894955.1">
    <property type="nucleotide sequence ID" value="NZ_JACJJF010000009.1"/>
</dbReference>
<feature type="transmembrane region" description="Helical" evidence="1">
    <location>
        <begin position="79"/>
        <end position="96"/>
    </location>
</feature>
<feature type="transmembrane region" description="Helical" evidence="1">
    <location>
        <begin position="224"/>
        <end position="242"/>
    </location>
</feature>
<name>A0ABT7X557_9BACE</name>
<evidence type="ECO:0000313" key="3">
    <source>
        <dbReference type="EMBL" id="MDN0049225.1"/>
    </source>
</evidence>
<protein>
    <submittedName>
        <fullName evidence="3">Heparan-alpha-glucosaminide N-acetyltransferase domain-containing protein</fullName>
    </submittedName>
</protein>
<proteinExistence type="predicted"/>
<feature type="transmembrane region" description="Helical" evidence="1">
    <location>
        <begin position="9"/>
        <end position="27"/>
    </location>
</feature>
<keyword evidence="1" id="KW-0812">Transmembrane</keyword>
<reference evidence="3" key="2">
    <citation type="submission" date="2024-05" db="EMBL/GenBank/DDBJ databases">
        <title>Identification and characterization of horizontal gene transfer across gut microbiota members of farm animals based on homology search.</title>
        <authorList>
            <person name="Schwarzerova J."/>
            <person name="Nykrynova M."/>
            <person name="Jureckova K."/>
            <person name="Cejkova D."/>
            <person name="Rychlik I."/>
        </authorList>
    </citation>
    <scope>NUCLEOTIDE SEQUENCE</scope>
    <source>
        <strain evidence="3">84_SSukc20</strain>
    </source>
</reference>
<dbReference type="PANTHER" id="PTHR31061:SF24">
    <property type="entry name" value="LD22376P"/>
    <property type="match status" value="1"/>
</dbReference>
<dbReference type="PANTHER" id="PTHR31061">
    <property type="entry name" value="LD22376P"/>
    <property type="match status" value="1"/>
</dbReference>
<keyword evidence="1" id="KW-1133">Transmembrane helix</keyword>